<comment type="caution">
    <text evidence="1">The sequence shown here is derived from an EMBL/GenBank/DDBJ whole genome shotgun (WGS) entry which is preliminary data.</text>
</comment>
<dbReference type="EMBL" id="JACCBH010000001">
    <property type="protein sequence ID" value="NYD54511.1"/>
    <property type="molecule type" value="Genomic_DNA"/>
</dbReference>
<gene>
    <name evidence="1" type="ORF">BKA02_001566</name>
</gene>
<dbReference type="AlphaFoldDB" id="A0A7Y9EVE2"/>
<accession>A0A7Y9EVE2</accession>
<protein>
    <submittedName>
        <fullName evidence="1">Uncharacterized protein</fullName>
    </submittedName>
</protein>
<organism evidence="1 2">
    <name type="scientific">Microbacterium pseudoresistens</name>
    <dbReference type="NCBI Taxonomy" id="640634"/>
    <lineage>
        <taxon>Bacteria</taxon>
        <taxon>Bacillati</taxon>
        <taxon>Actinomycetota</taxon>
        <taxon>Actinomycetes</taxon>
        <taxon>Micrococcales</taxon>
        <taxon>Microbacteriaceae</taxon>
        <taxon>Microbacterium</taxon>
    </lineage>
</organism>
<evidence type="ECO:0000313" key="2">
    <source>
        <dbReference type="Proteomes" id="UP000552045"/>
    </source>
</evidence>
<proteinExistence type="predicted"/>
<name>A0A7Y9EVE2_9MICO</name>
<dbReference type="RefSeq" id="WP_179432878.1">
    <property type="nucleotide sequence ID" value="NZ_BAABLC010000001.1"/>
</dbReference>
<evidence type="ECO:0000313" key="1">
    <source>
        <dbReference type="EMBL" id="NYD54511.1"/>
    </source>
</evidence>
<keyword evidence="2" id="KW-1185">Reference proteome</keyword>
<dbReference type="Proteomes" id="UP000552045">
    <property type="component" value="Unassembled WGS sequence"/>
</dbReference>
<sequence length="94" mass="10827">MASNYQNPEGWDEIQSFASPSEYQRFLLWIQSAIDEEALTEIPVQRRYGPSEMFDERWFAAPSGQRWRLVAPEPPFLGVFLMLESAVGNDDIVT</sequence>
<reference evidence="1 2" key="1">
    <citation type="submission" date="2020-07" db="EMBL/GenBank/DDBJ databases">
        <title>Sequencing the genomes of 1000 actinobacteria strains.</title>
        <authorList>
            <person name="Klenk H.-P."/>
        </authorList>
    </citation>
    <scope>NUCLEOTIDE SEQUENCE [LARGE SCALE GENOMIC DNA]</scope>
    <source>
        <strain evidence="1 2">DSM 22185</strain>
    </source>
</reference>